<reference evidence="1 2" key="1">
    <citation type="submission" date="2016-11" db="EMBL/GenBank/DDBJ databases">
        <title>Draft Genome Assembly of Colletotrichum chlorophyti a pathogen of herbaceous plants.</title>
        <authorList>
            <person name="Gan P."/>
            <person name="Narusaka M."/>
            <person name="Tsushima A."/>
            <person name="Narusaka Y."/>
            <person name="Takano Y."/>
            <person name="Shirasu K."/>
        </authorList>
    </citation>
    <scope>NUCLEOTIDE SEQUENCE [LARGE SCALE GENOMIC DNA]</scope>
    <source>
        <strain evidence="1 2">NTL11</strain>
    </source>
</reference>
<keyword evidence="2" id="KW-1185">Reference proteome</keyword>
<dbReference type="PANTHER" id="PTHR40518">
    <property type="entry name" value="ACETOACETATE DECARBOXYLASE"/>
    <property type="match status" value="1"/>
</dbReference>
<dbReference type="PANTHER" id="PTHR40518:SF1">
    <property type="entry name" value="ACETOACETATE DECARBOXYLASE"/>
    <property type="match status" value="1"/>
</dbReference>
<name>A0A1Q8RQS3_9PEZI</name>
<comment type="caution">
    <text evidence="1">The sequence shown here is derived from an EMBL/GenBank/DDBJ whole genome shotgun (WGS) entry which is preliminary data.</text>
</comment>
<protein>
    <submittedName>
        <fullName evidence="1">Uncharacterized protein</fullName>
    </submittedName>
</protein>
<dbReference type="InterPro" id="IPR023375">
    <property type="entry name" value="ADC_dom_sf"/>
</dbReference>
<dbReference type="EMBL" id="MPGH01000111">
    <property type="protein sequence ID" value="OLN86687.1"/>
    <property type="molecule type" value="Genomic_DNA"/>
</dbReference>
<organism evidence="1 2">
    <name type="scientific">Colletotrichum chlorophyti</name>
    <dbReference type="NCBI Taxonomy" id="708187"/>
    <lineage>
        <taxon>Eukaryota</taxon>
        <taxon>Fungi</taxon>
        <taxon>Dikarya</taxon>
        <taxon>Ascomycota</taxon>
        <taxon>Pezizomycotina</taxon>
        <taxon>Sordariomycetes</taxon>
        <taxon>Hypocreomycetidae</taxon>
        <taxon>Glomerellales</taxon>
        <taxon>Glomerellaceae</taxon>
        <taxon>Colletotrichum</taxon>
    </lineage>
</organism>
<dbReference type="OrthoDB" id="9970474at2759"/>
<dbReference type="Gene3D" id="2.40.400.10">
    <property type="entry name" value="Acetoacetate decarboxylase-like"/>
    <property type="match status" value="1"/>
</dbReference>
<sequence length="281" mass="31466">MADGDGPIRHVPPPWVLKGTSYIFMFWISSAEARSLPKGIAFSPLEAQSPYVSSAPSGSPKGGLATIQVHRYTSSPVGPYDEFILSTGMHTYSVEENGRRKEKSNMRITRIYVSQKTSCWNGRKDWGTPKHLARFEFNEKSDGAMEIKVFPHDTTSDPREATPDNEAFFRAVYKPVPFLPSVPLSTSLVKYLGIDFTIVQPPVPEGNGSQGELPGSDKWCKFYPTISSSQTAVGWFDLSQEKTSEKNFWPGIGRWRLGIRMENANISFSNVEHWETPHLSE</sequence>
<gene>
    <name evidence="1" type="ORF">CCHL11_03876</name>
</gene>
<dbReference type="Proteomes" id="UP000186583">
    <property type="component" value="Unassembled WGS sequence"/>
</dbReference>
<evidence type="ECO:0000313" key="2">
    <source>
        <dbReference type="Proteomes" id="UP000186583"/>
    </source>
</evidence>
<dbReference type="SUPFAM" id="SSF160104">
    <property type="entry name" value="Acetoacetate decarboxylase-like"/>
    <property type="match status" value="1"/>
</dbReference>
<evidence type="ECO:0000313" key="1">
    <source>
        <dbReference type="EMBL" id="OLN86687.1"/>
    </source>
</evidence>
<proteinExistence type="predicted"/>
<accession>A0A1Q8RQS3</accession>
<dbReference type="AlphaFoldDB" id="A0A1Q8RQS3"/>